<dbReference type="Proteomes" id="UP001187192">
    <property type="component" value="Unassembled WGS sequence"/>
</dbReference>
<keyword evidence="2" id="KW-1185">Reference proteome</keyword>
<dbReference type="AlphaFoldDB" id="A0AA87ZCH4"/>
<comment type="caution">
    <text evidence="1">The sequence shown here is derived from an EMBL/GenBank/DDBJ whole genome shotgun (WGS) entry which is preliminary data.</text>
</comment>
<dbReference type="EMBL" id="BTGU01000003">
    <property type="protein sequence ID" value="GMN30379.1"/>
    <property type="molecule type" value="Genomic_DNA"/>
</dbReference>
<gene>
    <name evidence="1" type="ORF">TIFTF001_002768</name>
</gene>
<protein>
    <submittedName>
        <fullName evidence="1">Uncharacterized protein</fullName>
    </submittedName>
</protein>
<reference evidence="1" key="1">
    <citation type="submission" date="2023-07" db="EMBL/GenBank/DDBJ databases">
        <title>draft genome sequence of fig (Ficus carica).</title>
        <authorList>
            <person name="Takahashi T."/>
            <person name="Nishimura K."/>
        </authorList>
    </citation>
    <scope>NUCLEOTIDE SEQUENCE</scope>
</reference>
<organism evidence="1 2">
    <name type="scientific">Ficus carica</name>
    <name type="common">Common fig</name>
    <dbReference type="NCBI Taxonomy" id="3494"/>
    <lineage>
        <taxon>Eukaryota</taxon>
        <taxon>Viridiplantae</taxon>
        <taxon>Streptophyta</taxon>
        <taxon>Embryophyta</taxon>
        <taxon>Tracheophyta</taxon>
        <taxon>Spermatophyta</taxon>
        <taxon>Magnoliopsida</taxon>
        <taxon>eudicotyledons</taxon>
        <taxon>Gunneridae</taxon>
        <taxon>Pentapetalae</taxon>
        <taxon>rosids</taxon>
        <taxon>fabids</taxon>
        <taxon>Rosales</taxon>
        <taxon>Moraceae</taxon>
        <taxon>Ficeae</taxon>
        <taxon>Ficus</taxon>
    </lineage>
</organism>
<evidence type="ECO:0000313" key="2">
    <source>
        <dbReference type="Proteomes" id="UP001187192"/>
    </source>
</evidence>
<proteinExistence type="predicted"/>
<evidence type="ECO:0000313" key="1">
    <source>
        <dbReference type="EMBL" id="GMN30379.1"/>
    </source>
</evidence>
<sequence length="76" mass="8148">MAACLLWSSSKVVIARLTAIPRLIAIPSYATMESAARRSWNSGEVAISLPSRSNCGHNLITINGMPSEEDDDKASD</sequence>
<accession>A0AA87ZCH4</accession>
<name>A0AA87ZCH4_FICCA</name>